<name>A0A1W6JUW8_9CAUD</name>
<sequence>MVAKINPWSEAPAGTTHRHRQTGMFYSVNEAGQVSVYSKHGQWVASKVQATSAMLEPAPAKEEPVQDNAALLSSILRAKGLPEELISSLLDGAEVELIDLSDEEDEPTEEPEQSEEEIIENIVVEALMRMGVPKAEALNAIASVRDEEQDEEEEKSCDCPSCTGGSEAEQLNYVGQKLEAMLTALKAKFDLPFNVALVMQDIGFVNKAKPVMIDPSKISDKEMTHLTQFMNEGLAKTSAYAHLNEQSKNIIHEIVVGILHHGYSKGIVRL</sequence>
<proteinExistence type="predicted"/>
<keyword evidence="2" id="KW-1185">Reference proteome</keyword>
<dbReference type="EMBL" id="KY612839">
    <property type="protein sequence ID" value="ARM71069.1"/>
    <property type="molecule type" value="Genomic_DNA"/>
</dbReference>
<evidence type="ECO:0000313" key="2">
    <source>
        <dbReference type="Proteomes" id="UP000225564"/>
    </source>
</evidence>
<protein>
    <submittedName>
        <fullName evidence="1">Uncharacterized protein</fullName>
    </submittedName>
</protein>
<organism evidence="1 2">
    <name type="scientific">Vibrio phage pVco-5</name>
    <dbReference type="NCBI Taxonomy" id="1965485"/>
    <lineage>
        <taxon>Viruses</taxon>
        <taxon>Duplodnaviria</taxon>
        <taxon>Heunggongvirae</taxon>
        <taxon>Uroviricota</taxon>
        <taxon>Caudoviricetes</taxon>
        <taxon>Schitoviridae</taxon>
        <taxon>Vicoquintavirus</taxon>
        <taxon>Vicoquintavirus Pvco5</taxon>
    </lineage>
</organism>
<gene>
    <name evidence="1" type="ORF">pVco5_081</name>
</gene>
<evidence type="ECO:0000313" key="1">
    <source>
        <dbReference type="EMBL" id="ARM71069.1"/>
    </source>
</evidence>
<reference evidence="1 2" key="1">
    <citation type="submission" date="2017-02" db="EMBL/GenBank/DDBJ databases">
        <title>Comeplete genome sequence of Bacteriophage pVco-5, that infects Vibrio corallilyticus.</title>
        <authorList>
            <person name="Kim H.J."/>
            <person name="Park S.C."/>
        </authorList>
    </citation>
    <scope>NUCLEOTIDE SEQUENCE [LARGE SCALE GENOMIC DNA]</scope>
</reference>
<dbReference type="Proteomes" id="UP000225564">
    <property type="component" value="Segment"/>
</dbReference>
<accession>A0A1W6JUW8</accession>